<dbReference type="EMBL" id="CADCWM010000722">
    <property type="protein sequence ID" value="CAA9577825.1"/>
    <property type="molecule type" value="Genomic_DNA"/>
</dbReference>
<proteinExistence type="predicted"/>
<evidence type="ECO:0000313" key="2">
    <source>
        <dbReference type="EMBL" id="CAA9577825.1"/>
    </source>
</evidence>
<protein>
    <submittedName>
        <fullName evidence="2">Uncharacterized protein</fullName>
    </submittedName>
</protein>
<feature type="region of interest" description="Disordered" evidence="1">
    <location>
        <begin position="1"/>
        <end position="24"/>
    </location>
</feature>
<sequence>CPPCGCGGCGGRSGSIMTHSSSLT</sequence>
<feature type="non-terminal residue" evidence="2">
    <location>
        <position position="1"/>
    </location>
</feature>
<reference evidence="2" key="1">
    <citation type="submission" date="2020-02" db="EMBL/GenBank/DDBJ databases">
        <authorList>
            <person name="Meier V. D."/>
        </authorList>
    </citation>
    <scope>NUCLEOTIDE SEQUENCE</scope>
    <source>
        <strain evidence="2">AVDCRST_MAG88</strain>
    </source>
</reference>
<name>A0A6J4VFX4_9BACT</name>
<feature type="compositionally biased region" description="Polar residues" evidence="1">
    <location>
        <begin position="15"/>
        <end position="24"/>
    </location>
</feature>
<dbReference type="AlphaFoldDB" id="A0A6J4VFX4"/>
<accession>A0A6J4VFX4</accession>
<gene>
    <name evidence="2" type="ORF">AVDCRST_MAG88-2992</name>
</gene>
<organism evidence="2">
    <name type="scientific">uncultured Thermomicrobiales bacterium</name>
    <dbReference type="NCBI Taxonomy" id="1645740"/>
    <lineage>
        <taxon>Bacteria</taxon>
        <taxon>Pseudomonadati</taxon>
        <taxon>Thermomicrobiota</taxon>
        <taxon>Thermomicrobia</taxon>
        <taxon>Thermomicrobiales</taxon>
        <taxon>environmental samples</taxon>
    </lineage>
</organism>
<evidence type="ECO:0000256" key="1">
    <source>
        <dbReference type="SAM" id="MobiDB-lite"/>
    </source>
</evidence>
<feature type="non-terminal residue" evidence="2">
    <location>
        <position position="24"/>
    </location>
</feature>